<feature type="region of interest" description="Disordered" evidence="4">
    <location>
        <begin position="233"/>
        <end position="279"/>
    </location>
</feature>
<sequence length="300" mass="32145">MSKAPACGQPTCRICLDPGEATRDNPLISPCQCRGSTAFVHRQCLRTWRDSKQGSPAHYRCEICHFSYQYRRLWHARVLRHPLTSYTIFSILLLAAASILGFIPLLEALHVPRNDPATHFTNGLMLVGIVGFVLMLVSLCSRRDEHLWRERERRLQERRCCCPDCGCCAINCNGVSCGEDECACAVLAALAVAAAMGIAFILTCCYGTFFRFVRSKVSDVEVMVENVGTRERARAARDAGGSKGAGGSAGGGEGAGPGGAGGGGLTKTKWGKEESGVGSVCGDVEQAPLVPAPKEMSCKA</sequence>
<dbReference type="SMART" id="SM00744">
    <property type="entry name" value="RINGv"/>
    <property type="match status" value="1"/>
</dbReference>
<dbReference type="OrthoDB" id="548857at2759"/>
<feature type="transmembrane region" description="Helical" evidence="5">
    <location>
        <begin position="123"/>
        <end position="141"/>
    </location>
</feature>
<evidence type="ECO:0000256" key="4">
    <source>
        <dbReference type="SAM" id="MobiDB-lite"/>
    </source>
</evidence>
<dbReference type="PROSITE" id="PS51292">
    <property type="entry name" value="ZF_RING_CH"/>
    <property type="match status" value="1"/>
</dbReference>
<dbReference type="GO" id="GO:0008270">
    <property type="term" value="F:zinc ion binding"/>
    <property type="evidence" value="ECO:0007669"/>
    <property type="project" value="UniProtKB-KW"/>
</dbReference>
<keyword evidence="5" id="KW-0472">Membrane</keyword>
<evidence type="ECO:0000313" key="8">
    <source>
        <dbReference type="Proteomes" id="UP000612055"/>
    </source>
</evidence>
<keyword evidence="8" id="KW-1185">Reference proteome</keyword>
<gene>
    <name evidence="7" type="ORF">HYH03_012904</name>
</gene>
<keyword evidence="5" id="KW-1133">Transmembrane helix</keyword>
<organism evidence="7 8">
    <name type="scientific">Edaphochlamys debaryana</name>
    <dbReference type="NCBI Taxonomy" id="47281"/>
    <lineage>
        <taxon>Eukaryota</taxon>
        <taxon>Viridiplantae</taxon>
        <taxon>Chlorophyta</taxon>
        <taxon>core chlorophytes</taxon>
        <taxon>Chlorophyceae</taxon>
        <taxon>CS clade</taxon>
        <taxon>Chlamydomonadales</taxon>
        <taxon>Chlamydomonadales incertae sedis</taxon>
        <taxon>Edaphochlamys</taxon>
    </lineage>
</organism>
<evidence type="ECO:0000256" key="2">
    <source>
        <dbReference type="ARBA" id="ARBA00022771"/>
    </source>
</evidence>
<evidence type="ECO:0000256" key="5">
    <source>
        <dbReference type="SAM" id="Phobius"/>
    </source>
</evidence>
<dbReference type="Pfam" id="PF12906">
    <property type="entry name" value="RINGv"/>
    <property type="match status" value="1"/>
</dbReference>
<accession>A0A835XXC3</accession>
<feature type="transmembrane region" description="Helical" evidence="5">
    <location>
        <begin position="186"/>
        <end position="209"/>
    </location>
</feature>
<dbReference type="PANTHER" id="PTHR46347">
    <property type="entry name" value="RING/FYVE/PHD ZINC FINGER SUPERFAMILY PROTEIN"/>
    <property type="match status" value="1"/>
</dbReference>
<dbReference type="InterPro" id="IPR013083">
    <property type="entry name" value="Znf_RING/FYVE/PHD"/>
</dbReference>
<feature type="transmembrane region" description="Helical" evidence="5">
    <location>
        <begin position="83"/>
        <end position="103"/>
    </location>
</feature>
<dbReference type="EMBL" id="JAEHOE010000082">
    <property type="protein sequence ID" value="KAG2488585.1"/>
    <property type="molecule type" value="Genomic_DNA"/>
</dbReference>
<feature type="compositionally biased region" description="Gly residues" evidence="4">
    <location>
        <begin position="241"/>
        <end position="265"/>
    </location>
</feature>
<dbReference type="SUPFAM" id="SSF57850">
    <property type="entry name" value="RING/U-box"/>
    <property type="match status" value="1"/>
</dbReference>
<dbReference type="CDD" id="cd16495">
    <property type="entry name" value="RING_CH-C4HC3_MARCH"/>
    <property type="match status" value="1"/>
</dbReference>
<name>A0A835XXC3_9CHLO</name>
<dbReference type="Proteomes" id="UP000612055">
    <property type="component" value="Unassembled WGS sequence"/>
</dbReference>
<keyword evidence="1" id="KW-0479">Metal-binding</keyword>
<keyword evidence="3" id="KW-0862">Zinc</keyword>
<protein>
    <recommendedName>
        <fullName evidence="6">RING-CH-type domain-containing protein</fullName>
    </recommendedName>
</protein>
<dbReference type="InterPro" id="IPR011016">
    <property type="entry name" value="Znf_RING-CH"/>
</dbReference>
<dbReference type="PANTHER" id="PTHR46347:SF1">
    <property type="entry name" value="RING_FYVE_PHD ZINC FINGER SUPERFAMILY PROTEIN"/>
    <property type="match status" value="1"/>
</dbReference>
<evidence type="ECO:0000256" key="1">
    <source>
        <dbReference type="ARBA" id="ARBA00022723"/>
    </source>
</evidence>
<proteinExistence type="predicted"/>
<keyword evidence="2" id="KW-0863">Zinc-finger</keyword>
<keyword evidence="5" id="KW-0812">Transmembrane</keyword>
<evidence type="ECO:0000259" key="6">
    <source>
        <dbReference type="PROSITE" id="PS51292"/>
    </source>
</evidence>
<comment type="caution">
    <text evidence="7">The sequence shown here is derived from an EMBL/GenBank/DDBJ whole genome shotgun (WGS) entry which is preliminary data.</text>
</comment>
<evidence type="ECO:0000256" key="3">
    <source>
        <dbReference type="ARBA" id="ARBA00022833"/>
    </source>
</evidence>
<feature type="domain" description="RING-CH-type" evidence="6">
    <location>
        <begin position="4"/>
        <end position="71"/>
    </location>
</feature>
<dbReference type="AlphaFoldDB" id="A0A835XXC3"/>
<dbReference type="Gene3D" id="3.30.40.10">
    <property type="entry name" value="Zinc/RING finger domain, C3HC4 (zinc finger)"/>
    <property type="match status" value="1"/>
</dbReference>
<reference evidence="7" key="1">
    <citation type="journal article" date="2020" name="bioRxiv">
        <title>Comparative genomics of Chlamydomonas.</title>
        <authorList>
            <person name="Craig R.J."/>
            <person name="Hasan A.R."/>
            <person name="Ness R.W."/>
            <person name="Keightley P.D."/>
        </authorList>
    </citation>
    <scope>NUCLEOTIDE SEQUENCE</scope>
    <source>
        <strain evidence="7">CCAP 11/70</strain>
    </source>
</reference>
<evidence type="ECO:0000313" key="7">
    <source>
        <dbReference type="EMBL" id="KAG2488585.1"/>
    </source>
</evidence>